<dbReference type="Proteomes" id="UP000032076">
    <property type="component" value="Unassembled WGS sequence"/>
</dbReference>
<dbReference type="EMBL" id="JXLU01000018">
    <property type="protein sequence ID" value="KIO73933.1"/>
    <property type="molecule type" value="Genomic_DNA"/>
</dbReference>
<gene>
    <name evidence="1" type="ORF">B4167_1657</name>
</gene>
<dbReference type="AlphaFoldDB" id="A0ABD4AB48"/>
<name>A0ABD4AB48_9BACI</name>
<proteinExistence type="predicted"/>
<evidence type="ECO:0000313" key="1">
    <source>
        <dbReference type="EMBL" id="KIO73933.1"/>
    </source>
</evidence>
<reference evidence="1 2" key="1">
    <citation type="submission" date="2015-01" db="EMBL/GenBank/DDBJ databases">
        <title>Draft Genome Sequences of Four Bacillus thermoamylovorans Strains, Isolated From Food Products.</title>
        <authorList>
            <person name="Krawcyk A.O."/>
            <person name="Berendsen E.M."/>
            <person name="Eijlander R.T."/>
            <person name="de Jong A."/>
            <person name="Wells-Bennik M."/>
            <person name="Kuipers O.P."/>
        </authorList>
    </citation>
    <scope>NUCLEOTIDE SEQUENCE [LARGE SCALE GENOMIC DNA]</scope>
    <source>
        <strain evidence="1 2">B4167</strain>
    </source>
</reference>
<accession>A0ABD4AB48</accession>
<organism evidence="1 2">
    <name type="scientific">Caldibacillus thermoamylovorans</name>
    <dbReference type="NCBI Taxonomy" id="35841"/>
    <lineage>
        <taxon>Bacteria</taxon>
        <taxon>Bacillati</taxon>
        <taxon>Bacillota</taxon>
        <taxon>Bacilli</taxon>
        <taxon>Bacillales</taxon>
        <taxon>Bacillaceae</taxon>
        <taxon>Caldibacillus</taxon>
    </lineage>
</organism>
<evidence type="ECO:0000313" key="2">
    <source>
        <dbReference type="Proteomes" id="UP000032076"/>
    </source>
</evidence>
<comment type="caution">
    <text evidence="1">The sequence shown here is derived from an EMBL/GenBank/DDBJ whole genome shotgun (WGS) entry which is preliminary data.</text>
</comment>
<protein>
    <submittedName>
        <fullName evidence="1">Uncharacterized protein</fullName>
    </submittedName>
</protein>
<sequence>MWDDKSVFRYPIINRTPGCGEDDPTTGSIQKIIDLEKI</sequence>